<sequence length="176" mass="18844">MLFAPQIPPEGRHCTNSSPQETPTDVSSVTECCLPLRYHLKDVIVGKIYFLLVRIKIKHMEIAIIKRETTGSGEGANDDAFITFRTLLLLLAATAGTKPVVLNLSLLAATAGTKPVVLNLLLLAATAGTKPDHELSDISVICVSGGESSRQVYNTGIRPASDSRVKNDSERGMNTG</sequence>
<proteinExistence type="inferred from homology"/>
<dbReference type="Gene3D" id="2.60.40.640">
    <property type="match status" value="1"/>
</dbReference>
<dbReference type="PANTHER" id="PTHR12233">
    <property type="entry name" value="VACUOLAR PROTEIN SORTING 26 RELATED"/>
    <property type="match status" value="1"/>
</dbReference>
<feature type="region of interest" description="Disordered" evidence="2">
    <location>
        <begin position="1"/>
        <end position="24"/>
    </location>
</feature>
<dbReference type="AlphaFoldDB" id="A0A7R9P9M8"/>
<evidence type="ECO:0000256" key="2">
    <source>
        <dbReference type="SAM" id="MobiDB-lite"/>
    </source>
</evidence>
<feature type="compositionally biased region" description="Basic and acidic residues" evidence="2">
    <location>
        <begin position="161"/>
        <end position="176"/>
    </location>
</feature>
<dbReference type="GO" id="GO:0006886">
    <property type="term" value="P:intracellular protein transport"/>
    <property type="evidence" value="ECO:0007669"/>
    <property type="project" value="InterPro"/>
</dbReference>
<reference evidence="3" key="1">
    <citation type="submission" date="2020-11" db="EMBL/GenBank/DDBJ databases">
        <authorList>
            <person name="Tran Van P."/>
        </authorList>
    </citation>
    <scope>NUCLEOTIDE SEQUENCE</scope>
</reference>
<gene>
    <name evidence="3" type="ORF">TCMB3V08_LOCUS7401</name>
</gene>
<dbReference type="EMBL" id="OE182631">
    <property type="protein sequence ID" value="CAD7574796.1"/>
    <property type="molecule type" value="Genomic_DNA"/>
</dbReference>
<comment type="similarity">
    <text evidence="1">Belongs to the VPS26 family.</text>
</comment>
<dbReference type="Pfam" id="PF03643">
    <property type="entry name" value="Vps26"/>
    <property type="match status" value="1"/>
</dbReference>
<protein>
    <submittedName>
        <fullName evidence="3">(California timema) hypothetical protein</fullName>
    </submittedName>
</protein>
<name>A0A7R9P9M8_TIMCA</name>
<evidence type="ECO:0000313" key="3">
    <source>
        <dbReference type="EMBL" id="CAD7574796.1"/>
    </source>
</evidence>
<accession>A0A7R9P9M8</accession>
<organism evidence="3">
    <name type="scientific">Timema californicum</name>
    <name type="common">California timema</name>
    <name type="synonym">Walking stick</name>
    <dbReference type="NCBI Taxonomy" id="61474"/>
    <lineage>
        <taxon>Eukaryota</taxon>
        <taxon>Metazoa</taxon>
        <taxon>Ecdysozoa</taxon>
        <taxon>Arthropoda</taxon>
        <taxon>Hexapoda</taxon>
        <taxon>Insecta</taxon>
        <taxon>Pterygota</taxon>
        <taxon>Neoptera</taxon>
        <taxon>Polyneoptera</taxon>
        <taxon>Phasmatodea</taxon>
        <taxon>Timematodea</taxon>
        <taxon>Timematoidea</taxon>
        <taxon>Timematidae</taxon>
        <taxon>Timema</taxon>
    </lineage>
</organism>
<feature type="region of interest" description="Disordered" evidence="2">
    <location>
        <begin position="153"/>
        <end position="176"/>
    </location>
</feature>
<dbReference type="InterPro" id="IPR014752">
    <property type="entry name" value="Arrestin-like_C"/>
</dbReference>
<feature type="compositionally biased region" description="Polar residues" evidence="2">
    <location>
        <begin position="14"/>
        <end position="24"/>
    </location>
</feature>
<evidence type="ECO:0000256" key="1">
    <source>
        <dbReference type="ARBA" id="ARBA00009100"/>
    </source>
</evidence>
<dbReference type="InterPro" id="IPR028934">
    <property type="entry name" value="Vps26-related"/>
</dbReference>